<feature type="region of interest" description="Disordered" evidence="6">
    <location>
        <begin position="168"/>
        <end position="215"/>
    </location>
</feature>
<dbReference type="GO" id="GO:0070180">
    <property type="term" value="F:large ribosomal subunit rRNA binding"/>
    <property type="evidence" value="ECO:0007669"/>
    <property type="project" value="UniProtKB-UniRule"/>
</dbReference>
<dbReference type="AlphaFoldDB" id="A0A6N7USL7"/>
<keyword evidence="5" id="KW-0694">RNA-binding</keyword>
<dbReference type="Proteomes" id="UP000434409">
    <property type="component" value="Unassembled WGS sequence"/>
</dbReference>
<evidence type="ECO:0000256" key="4">
    <source>
        <dbReference type="ARBA" id="ARBA00035202"/>
    </source>
</evidence>
<dbReference type="HAMAP" id="MF_00362">
    <property type="entry name" value="Ribosomal_uL10"/>
    <property type="match status" value="1"/>
</dbReference>
<protein>
    <recommendedName>
        <fullName evidence="4 5">Large ribosomal subunit protein uL10</fullName>
    </recommendedName>
</protein>
<dbReference type="InterPro" id="IPR022973">
    <property type="entry name" value="Ribosomal_uL10_bac"/>
</dbReference>
<dbReference type="SUPFAM" id="SSF160369">
    <property type="entry name" value="Ribosomal protein L10-like"/>
    <property type="match status" value="1"/>
</dbReference>
<comment type="subunit">
    <text evidence="5">Part of the ribosomal stalk of the 50S ribosomal subunit. The N-terminus interacts with L11 and the large rRNA to form the base of the stalk. The C-terminus forms an elongated spine to which L12 dimers bind in a sequential fashion forming a multimeric L10(L12)X complex.</text>
</comment>
<comment type="similarity">
    <text evidence="1 5">Belongs to the universal ribosomal protein uL10 family.</text>
</comment>
<dbReference type="InterPro" id="IPR002363">
    <property type="entry name" value="Ribosomal_uL10_CS_bac"/>
</dbReference>
<evidence type="ECO:0000256" key="5">
    <source>
        <dbReference type="HAMAP-Rule" id="MF_00362"/>
    </source>
</evidence>
<keyword evidence="8" id="KW-1185">Reference proteome</keyword>
<dbReference type="InterPro" id="IPR047865">
    <property type="entry name" value="Ribosomal_uL10_bac_type"/>
</dbReference>
<feature type="compositionally biased region" description="Low complexity" evidence="6">
    <location>
        <begin position="204"/>
        <end position="215"/>
    </location>
</feature>
<dbReference type="GO" id="GO:0003735">
    <property type="term" value="F:structural constituent of ribosome"/>
    <property type="evidence" value="ECO:0007669"/>
    <property type="project" value="InterPro"/>
</dbReference>
<dbReference type="InterPro" id="IPR001790">
    <property type="entry name" value="Ribosomal_uL10"/>
</dbReference>
<dbReference type="RefSeq" id="WP_334296360.1">
    <property type="nucleotide sequence ID" value="NZ_VULY01000018.1"/>
</dbReference>
<dbReference type="GO" id="GO:0015934">
    <property type="term" value="C:large ribosomal subunit"/>
    <property type="evidence" value="ECO:0007669"/>
    <property type="project" value="InterPro"/>
</dbReference>
<name>A0A6N7USL7_9FIRM</name>
<evidence type="ECO:0000256" key="6">
    <source>
        <dbReference type="SAM" id="MobiDB-lite"/>
    </source>
</evidence>
<dbReference type="Pfam" id="PF00466">
    <property type="entry name" value="Ribosomal_L10"/>
    <property type="match status" value="1"/>
</dbReference>
<dbReference type="PROSITE" id="PS01109">
    <property type="entry name" value="RIBOSOMAL_L10"/>
    <property type="match status" value="1"/>
</dbReference>
<dbReference type="CDD" id="cd05797">
    <property type="entry name" value="Ribosomal_L10"/>
    <property type="match status" value="1"/>
</dbReference>
<gene>
    <name evidence="5" type="primary">rplJ</name>
    <name evidence="7" type="ORF">FYJ34_07330</name>
</gene>
<sequence>MAKVELKQPIVQAIADDVKDAASVVLVDYRGLTVAQDTDLRKQLREAGIVYKVCKNTMMKRAFEGTEYAALEEHLEGPSAIAISKDDATAPARILCKFAKNAKALELKAGVVEGAVYDAQALAEVAKVPSREELLSKLLGSLQSPITNLARVLNQIAEQGGAANCEAPAEAAAEAEEVAAEAVEEAPAEAAAEAEEVAAEAVEEAPAQEAEATEE</sequence>
<evidence type="ECO:0000313" key="7">
    <source>
        <dbReference type="EMBL" id="MSR94073.1"/>
    </source>
</evidence>
<evidence type="ECO:0000256" key="3">
    <source>
        <dbReference type="ARBA" id="ARBA00023274"/>
    </source>
</evidence>
<comment type="caution">
    <text evidence="7">The sequence shown here is derived from an EMBL/GenBank/DDBJ whole genome shotgun (WGS) entry which is preliminary data.</text>
</comment>
<evidence type="ECO:0000256" key="2">
    <source>
        <dbReference type="ARBA" id="ARBA00022980"/>
    </source>
</evidence>
<dbReference type="Gene3D" id="6.10.250.290">
    <property type="match status" value="1"/>
</dbReference>
<evidence type="ECO:0000313" key="8">
    <source>
        <dbReference type="Proteomes" id="UP000434409"/>
    </source>
</evidence>
<dbReference type="PANTHER" id="PTHR11560">
    <property type="entry name" value="39S RIBOSOMAL PROTEIN L10, MITOCHONDRIAL"/>
    <property type="match status" value="1"/>
</dbReference>
<dbReference type="Gene3D" id="3.30.70.1730">
    <property type="match status" value="1"/>
</dbReference>
<evidence type="ECO:0000256" key="1">
    <source>
        <dbReference type="ARBA" id="ARBA00008889"/>
    </source>
</evidence>
<keyword evidence="2 5" id="KW-0689">Ribosomal protein</keyword>
<organism evidence="7 8">
    <name type="scientific">Suipraeoptans intestinalis</name>
    <dbReference type="NCBI Taxonomy" id="2606628"/>
    <lineage>
        <taxon>Bacteria</taxon>
        <taxon>Bacillati</taxon>
        <taxon>Bacillota</taxon>
        <taxon>Clostridia</taxon>
        <taxon>Lachnospirales</taxon>
        <taxon>Lachnospiraceae</taxon>
        <taxon>Suipraeoptans</taxon>
    </lineage>
</organism>
<proteinExistence type="inferred from homology"/>
<dbReference type="GO" id="GO:0006412">
    <property type="term" value="P:translation"/>
    <property type="evidence" value="ECO:0007669"/>
    <property type="project" value="UniProtKB-UniRule"/>
</dbReference>
<keyword evidence="3 5" id="KW-0687">Ribonucleoprotein</keyword>
<feature type="compositionally biased region" description="Acidic residues" evidence="6">
    <location>
        <begin position="173"/>
        <end position="203"/>
    </location>
</feature>
<comment type="function">
    <text evidence="5">Forms part of the ribosomal stalk, playing a central role in the interaction of the ribosome with GTP-bound translation factors.</text>
</comment>
<accession>A0A6N7USL7</accession>
<dbReference type="EMBL" id="VULY01000018">
    <property type="protein sequence ID" value="MSR94073.1"/>
    <property type="molecule type" value="Genomic_DNA"/>
</dbReference>
<reference evidence="7 8" key="1">
    <citation type="submission" date="2019-08" db="EMBL/GenBank/DDBJ databases">
        <title>In-depth cultivation of the pig gut microbiome towards novel bacterial diversity and tailored functional studies.</title>
        <authorList>
            <person name="Wylensek D."/>
            <person name="Hitch T.C.A."/>
            <person name="Clavel T."/>
        </authorList>
    </citation>
    <scope>NUCLEOTIDE SEQUENCE [LARGE SCALE GENOMIC DNA]</scope>
    <source>
        <strain evidence="7 8">68-1-5</strain>
    </source>
</reference>
<dbReference type="NCBIfam" id="NF000955">
    <property type="entry name" value="PRK00099.1-1"/>
    <property type="match status" value="1"/>
</dbReference>
<dbReference type="InterPro" id="IPR043141">
    <property type="entry name" value="Ribosomal_uL10-like_sf"/>
</dbReference>
<keyword evidence="5" id="KW-0699">rRNA-binding</keyword>